<evidence type="ECO:0000256" key="1">
    <source>
        <dbReference type="SAM" id="Coils"/>
    </source>
</evidence>
<name>A0A1M5TJQ2_9FIRM</name>
<proteinExistence type="predicted"/>
<reference evidence="3" key="1">
    <citation type="submission" date="2016-11" db="EMBL/GenBank/DDBJ databases">
        <authorList>
            <person name="Varghese N."/>
            <person name="Submissions S."/>
        </authorList>
    </citation>
    <scope>NUCLEOTIDE SEQUENCE [LARGE SCALE GENOMIC DNA]</scope>
    <source>
        <strain evidence="3">DSM 13643</strain>
    </source>
</reference>
<dbReference type="EMBL" id="FQXO01000022">
    <property type="protein sequence ID" value="SHH50890.1"/>
    <property type="molecule type" value="Genomic_DNA"/>
</dbReference>
<evidence type="ECO:0000313" key="2">
    <source>
        <dbReference type="EMBL" id="SHH50890.1"/>
    </source>
</evidence>
<dbReference type="RefSeq" id="WP_073196006.1">
    <property type="nucleotide sequence ID" value="NZ_FQXO01000022.1"/>
</dbReference>
<keyword evidence="1" id="KW-0175">Coiled coil</keyword>
<dbReference type="AlphaFoldDB" id="A0A1M5TJQ2"/>
<feature type="coiled-coil region" evidence="1">
    <location>
        <begin position="39"/>
        <end position="113"/>
    </location>
</feature>
<accession>A0A1M5TJQ2</accession>
<gene>
    <name evidence="2" type="ORF">SAMN02745135_01023</name>
</gene>
<dbReference type="OrthoDB" id="1707350at2"/>
<dbReference type="Proteomes" id="UP000183967">
    <property type="component" value="Unassembled WGS sequence"/>
</dbReference>
<organism evidence="2 3">
    <name type="scientific">Caloranaerobacter azorensis DSM 13643</name>
    <dbReference type="NCBI Taxonomy" id="1121264"/>
    <lineage>
        <taxon>Bacteria</taxon>
        <taxon>Bacillati</taxon>
        <taxon>Bacillota</taxon>
        <taxon>Tissierellia</taxon>
        <taxon>Tissierellales</taxon>
        <taxon>Thermohalobacteraceae</taxon>
        <taxon>Caloranaerobacter</taxon>
    </lineage>
</organism>
<feature type="coiled-coil region" evidence="1">
    <location>
        <begin position="140"/>
        <end position="174"/>
    </location>
</feature>
<keyword evidence="3" id="KW-1185">Reference proteome</keyword>
<protein>
    <submittedName>
        <fullName evidence="2">Uncharacterized protein</fullName>
    </submittedName>
</protein>
<evidence type="ECO:0000313" key="3">
    <source>
        <dbReference type="Proteomes" id="UP000183967"/>
    </source>
</evidence>
<sequence>MFEKDIDIDYGVIIKNKVPILTMDSNWKTIFGNSNNKDINNYKNILNDLIKEQRELSRKLVQLKTKKKRLMAMILNLSNEINNRNNSKAVEKLDECQREIHSINEEIETYTFKLEMLPKEIRAANLSLLKATIKVAYKDIKSNQEELDSICSQIEELRGKLKNLIEAKHEKEEIVNKTYSFLHGILGSKEMERLDNELL</sequence>